<dbReference type="Pfam" id="PF03229">
    <property type="entry name" value="Alpha_GJ"/>
    <property type="match status" value="1"/>
</dbReference>
<feature type="compositionally biased region" description="Polar residues" evidence="1">
    <location>
        <begin position="560"/>
        <end position="569"/>
    </location>
</feature>
<dbReference type="EMBL" id="CACVBS010000047">
    <property type="protein sequence ID" value="CAA7265192.1"/>
    <property type="molecule type" value="Genomic_DNA"/>
</dbReference>
<feature type="compositionally biased region" description="Low complexity" evidence="1">
    <location>
        <begin position="524"/>
        <end position="542"/>
    </location>
</feature>
<proteinExistence type="predicted"/>
<evidence type="ECO:0000313" key="3">
    <source>
        <dbReference type="EMBL" id="CAA7265192.1"/>
    </source>
</evidence>
<evidence type="ECO:0000256" key="2">
    <source>
        <dbReference type="SAM" id="Phobius"/>
    </source>
</evidence>
<name>A0A8S0X2K5_CYCAE</name>
<keyword evidence="2" id="KW-0812">Transmembrane</keyword>
<feature type="region of interest" description="Disordered" evidence="1">
    <location>
        <begin position="269"/>
        <end position="309"/>
    </location>
</feature>
<keyword evidence="4" id="KW-1185">Reference proteome</keyword>
<keyword evidence="2" id="KW-0472">Membrane</keyword>
<feature type="compositionally biased region" description="Polar residues" evidence="1">
    <location>
        <begin position="505"/>
        <end position="522"/>
    </location>
</feature>
<protein>
    <submittedName>
        <fullName evidence="3">Uncharacterized protein</fullName>
    </submittedName>
</protein>
<sequence>MTTRWVVVDDTASGFSYSSGWSLVSGADWDKQGNFGPTYLNSLHSTTASEASFTYTYTGSRGRVYGTTNIRNKEDPTWECFVDGTKIPTGDPFQYTENNWVLCSWNNVADGRHTVRVVARSQGRNFLFDRFEYVPSSSTNIQNAVISASFSDSALQYSSGWGTLGNIARHAPAAGATLTIPFYGTGVKWVGYIPIELPKGPSTAEYSLDGGPVTTFTVPGSYGGVSQYNQYVLQVNGLSRGQHTLRVTSRGTTSQTPLVLCNLFFEGSASQPPSAAPPTSPPTNNPTTSVTNGRDTGVGSATTPGLSQQTITTVVDGAVTITQVDAAPSTSTTSTSDAGATSIGTSGDSSTGNGNAANGSSGSATSGDGTSGQTISSSSSSEVPIGPIVGGVVGALVLIALVIFAILFCRRRAKKRRHVSLIEQVQQPFYRDAPFPRGTPLTSVDYQSQSESSGGYDAQQISHTGNNYATYTKGGVGTSSPMQDNAYHHHHHHTNAVPAFRPNRRSTVASESGEGYTTTSGPGSEASMPSSNMSLSSTGSAAPLRPNRGYSKHQEARMESPQSSGSNVRIINHEDSGMRLPRASAVPTEVIEFPPSYSAS</sequence>
<feature type="compositionally biased region" description="Polar residues" evidence="1">
    <location>
        <begin position="299"/>
        <end position="309"/>
    </location>
</feature>
<comment type="caution">
    <text evidence="3">The sequence shown here is derived from an EMBL/GenBank/DDBJ whole genome shotgun (WGS) entry which is preliminary data.</text>
</comment>
<feature type="transmembrane region" description="Helical" evidence="2">
    <location>
        <begin position="385"/>
        <end position="408"/>
    </location>
</feature>
<organism evidence="3 4">
    <name type="scientific">Cyclocybe aegerita</name>
    <name type="common">Black poplar mushroom</name>
    <name type="synonym">Agrocybe aegerita</name>
    <dbReference type="NCBI Taxonomy" id="1973307"/>
    <lineage>
        <taxon>Eukaryota</taxon>
        <taxon>Fungi</taxon>
        <taxon>Dikarya</taxon>
        <taxon>Basidiomycota</taxon>
        <taxon>Agaricomycotina</taxon>
        <taxon>Agaricomycetes</taxon>
        <taxon>Agaricomycetidae</taxon>
        <taxon>Agaricales</taxon>
        <taxon>Agaricineae</taxon>
        <taxon>Bolbitiaceae</taxon>
        <taxon>Cyclocybe</taxon>
    </lineage>
</organism>
<dbReference type="Proteomes" id="UP000467700">
    <property type="component" value="Unassembled WGS sequence"/>
</dbReference>
<keyword evidence="2" id="KW-1133">Transmembrane helix</keyword>
<evidence type="ECO:0000313" key="4">
    <source>
        <dbReference type="Proteomes" id="UP000467700"/>
    </source>
</evidence>
<feature type="region of interest" description="Disordered" evidence="1">
    <location>
        <begin position="475"/>
        <end position="583"/>
    </location>
</feature>
<dbReference type="AlphaFoldDB" id="A0A8S0X2K5"/>
<feature type="region of interest" description="Disordered" evidence="1">
    <location>
        <begin position="327"/>
        <end position="383"/>
    </location>
</feature>
<evidence type="ECO:0000256" key="1">
    <source>
        <dbReference type="SAM" id="MobiDB-lite"/>
    </source>
</evidence>
<dbReference type="InterPro" id="IPR004913">
    <property type="entry name" value="Herpes_gJ"/>
</dbReference>
<accession>A0A8S0X2K5</accession>
<feature type="compositionally biased region" description="Pro residues" evidence="1">
    <location>
        <begin position="274"/>
        <end position="284"/>
    </location>
</feature>
<reference evidence="3 4" key="1">
    <citation type="submission" date="2020-01" db="EMBL/GenBank/DDBJ databases">
        <authorList>
            <person name="Gupta K D."/>
        </authorList>
    </citation>
    <scope>NUCLEOTIDE SEQUENCE [LARGE SCALE GENOMIC DNA]</scope>
</reference>
<dbReference type="OrthoDB" id="3052647at2759"/>
<dbReference type="CDD" id="cd12087">
    <property type="entry name" value="TM_EGFR-like"/>
    <property type="match status" value="1"/>
</dbReference>
<gene>
    <name evidence="3" type="ORF">AAE3_LOCUS7358</name>
</gene>
<dbReference type="Gene3D" id="2.60.120.260">
    <property type="entry name" value="Galactose-binding domain-like"/>
    <property type="match status" value="2"/>
</dbReference>